<keyword evidence="9" id="KW-0472">Membrane</keyword>
<dbReference type="PROSITE" id="PS52015">
    <property type="entry name" value="TONB_CTD"/>
    <property type="match status" value="1"/>
</dbReference>
<keyword evidence="10" id="KW-0735">Signal-anchor</keyword>
<dbReference type="Pfam" id="PF03544">
    <property type="entry name" value="TonB_C"/>
    <property type="match status" value="1"/>
</dbReference>
<evidence type="ECO:0000256" key="1">
    <source>
        <dbReference type="ARBA" id="ARBA00004383"/>
    </source>
</evidence>
<reference evidence="13 14" key="1">
    <citation type="submission" date="2020-03" db="EMBL/GenBank/DDBJ databases">
        <authorList>
            <consortium name="Genoscope - CEA"/>
            <person name="William W."/>
        </authorList>
    </citation>
    <scope>NUCLEOTIDE SEQUENCE [LARGE SCALE GENOMIC DNA]</scope>
    <source>
        <strain evidence="14">DSM 16959</strain>
    </source>
</reference>
<keyword evidence="3 10" id="KW-0813">Transport</keyword>
<keyword evidence="14" id="KW-1185">Reference proteome</keyword>
<evidence type="ECO:0000256" key="2">
    <source>
        <dbReference type="ARBA" id="ARBA00006555"/>
    </source>
</evidence>
<dbReference type="InterPro" id="IPR003538">
    <property type="entry name" value="TonB"/>
</dbReference>
<dbReference type="AlphaFoldDB" id="A0A6S6XT79"/>
<feature type="compositionally biased region" description="Pro residues" evidence="11">
    <location>
        <begin position="60"/>
        <end position="80"/>
    </location>
</feature>
<accession>A0A6S6XT79</accession>
<evidence type="ECO:0000313" key="14">
    <source>
        <dbReference type="Proteomes" id="UP000515733"/>
    </source>
</evidence>
<dbReference type="PANTHER" id="PTHR33446">
    <property type="entry name" value="PROTEIN TONB-RELATED"/>
    <property type="match status" value="1"/>
</dbReference>
<dbReference type="PRINTS" id="PR01374">
    <property type="entry name" value="TONBPROTEIN"/>
</dbReference>
<dbReference type="KEGG" id="doe:DENOEST_0785"/>
<dbReference type="OrthoDB" id="8724624at2"/>
<dbReference type="Gene3D" id="3.30.1150.10">
    <property type="match status" value="1"/>
</dbReference>
<dbReference type="InterPro" id="IPR051045">
    <property type="entry name" value="TonB-dependent_transducer"/>
</dbReference>
<dbReference type="InterPro" id="IPR006260">
    <property type="entry name" value="TonB/TolA_C"/>
</dbReference>
<feature type="compositionally biased region" description="Basic and acidic residues" evidence="11">
    <location>
        <begin position="49"/>
        <end position="59"/>
    </location>
</feature>
<dbReference type="GO" id="GO:0015031">
    <property type="term" value="P:protein transport"/>
    <property type="evidence" value="ECO:0007669"/>
    <property type="project" value="UniProtKB-UniRule"/>
</dbReference>
<dbReference type="GO" id="GO:0030288">
    <property type="term" value="C:outer membrane-bounded periplasmic space"/>
    <property type="evidence" value="ECO:0007669"/>
    <property type="project" value="InterPro"/>
</dbReference>
<comment type="similarity">
    <text evidence="2 10">Belongs to the TonB family.</text>
</comment>
<proteinExistence type="inferred from homology"/>
<comment type="subcellular location">
    <subcellularLocation>
        <location evidence="1 10">Cell inner membrane</location>
        <topology evidence="1 10">Single-pass membrane protein</topology>
        <orientation evidence="1 10">Periplasmic side</orientation>
    </subcellularLocation>
</comment>
<dbReference type="InterPro" id="IPR037682">
    <property type="entry name" value="TonB_C"/>
</dbReference>
<evidence type="ECO:0000256" key="4">
    <source>
        <dbReference type="ARBA" id="ARBA00022475"/>
    </source>
</evidence>
<sequence length="204" mass="21803">MYFQPQKNASRRMTSIGLVVLLHMGVGYALVTGLHRAVVDVIRDPFDVNVIDDPKKPPPDKPPPPPPKNAPPPPPPPEVPMPEVALPPATVSTGPTITVAQPKTEAPPAPAVHVPPVVSASSCTKPDYPAASKRLEEEGTVVLNFLIGLDGRVIQGKVDGSSGFDRLDKAALDALGRCQFKPGTTDGKPEQAWAKMKYTFRLQN</sequence>
<keyword evidence="4 10" id="KW-1003">Cell membrane</keyword>
<keyword evidence="6" id="KW-0812">Transmembrane</keyword>
<dbReference type="Proteomes" id="UP000515733">
    <property type="component" value="Chromosome"/>
</dbReference>
<dbReference type="EMBL" id="LR778301">
    <property type="protein sequence ID" value="CAB1367950.1"/>
    <property type="molecule type" value="Genomic_DNA"/>
</dbReference>
<dbReference type="GO" id="GO:0005886">
    <property type="term" value="C:plasma membrane"/>
    <property type="evidence" value="ECO:0007669"/>
    <property type="project" value="UniProtKB-SubCell"/>
</dbReference>
<evidence type="ECO:0000256" key="7">
    <source>
        <dbReference type="ARBA" id="ARBA00022927"/>
    </source>
</evidence>
<keyword evidence="8" id="KW-1133">Transmembrane helix</keyword>
<evidence type="ECO:0000256" key="8">
    <source>
        <dbReference type="ARBA" id="ARBA00022989"/>
    </source>
</evidence>
<dbReference type="GO" id="GO:0015891">
    <property type="term" value="P:siderophore transport"/>
    <property type="evidence" value="ECO:0007669"/>
    <property type="project" value="InterPro"/>
</dbReference>
<evidence type="ECO:0000313" key="13">
    <source>
        <dbReference type="EMBL" id="CAB1367950.1"/>
    </source>
</evidence>
<keyword evidence="7 10" id="KW-0653">Protein transport</keyword>
<evidence type="ECO:0000259" key="12">
    <source>
        <dbReference type="PROSITE" id="PS52015"/>
    </source>
</evidence>
<keyword evidence="5 10" id="KW-0997">Cell inner membrane</keyword>
<organism evidence="13 14">
    <name type="scientific">Denitratisoma oestradiolicum</name>
    <dbReference type="NCBI Taxonomy" id="311182"/>
    <lineage>
        <taxon>Bacteria</taxon>
        <taxon>Pseudomonadati</taxon>
        <taxon>Pseudomonadota</taxon>
        <taxon>Betaproteobacteria</taxon>
        <taxon>Nitrosomonadales</taxon>
        <taxon>Sterolibacteriaceae</taxon>
        <taxon>Denitratisoma</taxon>
    </lineage>
</organism>
<dbReference type="NCBIfam" id="TIGR01352">
    <property type="entry name" value="tonB_Cterm"/>
    <property type="match status" value="1"/>
</dbReference>
<evidence type="ECO:0000256" key="11">
    <source>
        <dbReference type="SAM" id="MobiDB-lite"/>
    </source>
</evidence>
<dbReference type="GO" id="GO:0031992">
    <property type="term" value="F:energy transducer activity"/>
    <property type="evidence" value="ECO:0007669"/>
    <property type="project" value="InterPro"/>
</dbReference>
<gene>
    <name evidence="13" type="ORF">DENOEST_0785</name>
</gene>
<feature type="domain" description="TonB C-terminal" evidence="12">
    <location>
        <begin position="113"/>
        <end position="204"/>
    </location>
</feature>
<evidence type="ECO:0000256" key="6">
    <source>
        <dbReference type="ARBA" id="ARBA00022692"/>
    </source>
</evidence>
<dbReference type="GO" id="GO:0055085">
    <property type="term" value="P:transmembrane transport"/>
    <property type="evidence" value="ECO:0007669"/>
    <property type="project" value="InterPro"/>
</dbReference>
<feature type="region of interest" description="Disordered" evidence="11">
    <location>
        <begin position="49"/>
        <end position="110"/>
    </location>
</feature>
<evidence type="ECO:0000256" key="10">
    <source>
        <dbReference type="RuleBase" id="RU362123"/>
    </source>
</evidence>
<name>A0A6S6XT79_9PROT</name>
<dbReference type="PANTHER" id="PTHR33446:SF2">
    <property type="entry name" value="PROTEIN TONB"/>
    <property type="match status" value="1"/>
</dbReference>
<comment type="function">
    <text evidence="10">Interacts with outer membrane receptor proteins that carry out high-affinity binding and energy dependent uptake into the periplasmic space of specific substrates. It could act to transduce energy from the cytoplasmic membrane to specific energy-requiring processes in the outer membrane, resulting in the release into the periplasm of ligands bound by these outer membrane proteins.</text>
</comment>
<evidence type="ECO:0000256" key="3">
    <source>
        <dbReference type="ARBA" id="ARBA00022448"/>
    </source>
</evidence>
<evidence type="ECO:0000256" key="5">
    <source>
        <dbReference type="ARBA" id="ARBA00022519"/>
    </source>
</evidence>
<protein>
    <recommendedName>
        <fullName evidence="10">Protein TonB</fullName>
    </recommendedName>
</protein>
<evidence type="ECO:0000256" key="9">
    <source>
        <dbReference type="ARBA" id="ARBA00023136"/>
    </source>
</evidence>
<dbReference type="SUPFAM" id="SSF74653">
    <property type="entry name" value="TolA/TonB C-terminal domain"/>
    <property type="match status" value="1"/>
</dbReference>
<feature type="compositionally biased region" description="Polar residues" evidence="11">
    <location>
        <begin position="90"/>
        <end position="101"/>
    </location>
</feature>